<evidence type="ECO:0000313" key="3">
    <source>
        <dbReference type="Proteomes" id="UP001597295"/>
    </source>
</evidence>
<dbReference type="SUPFAM" id="SSF55729">
    <property type="entry name" value="Acyl-CoA N-acyltransferases (Nat)"/>
    <property type="match status" value="1"/>
</dbReference>
<sequence>MKVLETQRLLLRRFIPEDAPFILELLNDPGFIENIVDRGVRTIPDAEAYLVNGPLASYEKNGFGLYALVLKATAEPIGMCGLIRRDTLEDVDIGYALLARHCGQGYATEAARATLGYGLGNLGLKRVVAVTDPDNTSSSHVLEKIGMRFEKVIPWDSGKEEVKLYST</sequence>
<dbReference type="Proteomes" id="UP001597295">
    <property type="component" value="Unassembled WGS sequence"/>
</dbReference>
<evidence type="ECO:0000313" key="2">
    <source>
        <dbReference type="EMBL" id="MFD2265132.1"/>
    </source>
</evidence>
<proteinExistence type="predicted"/>
<organism evidence="2 3">
    <name type="scientific">Lacibacterium aquatile</name>
    <dbReference type="NCBI Taxonomy" id="1168082"/>
    <lineage>
        <taxon>Bacteria</taxon>
        <taxon>Pseudomonadati</taxon>
        <taxon>Pseudomonadota</taxon>
        <taxon>Alphaproteobacteria</taxon>
        <taxon>Rhodospirillales</taxon>
        <taxon>Rhodospirillaceae</taxon>
    </lineage>
</organism>
<dbReference type="PANTHER" id="PTHR43792:SF1">
    <property type="entry name" value="N-ACETYLTRANSFERASE DOMAIN-CONTAINING PROTEIN"/>
    <property type="match status" value="1"/>
</dbReference>
<dbReference type="InterPro" id="IPR051531">
    <property type="entry name" value="N-acetyltransferase"/>
</dbReference>
<accession>A0ABW5DW70</accession>
<dbReference type="Pfam" id="PF13302">
    <property type="entry name" value="Acetyltransf_3"/>
    <property type="match status" value="1"/>
</dbReference>
<dbReference type="PROSITE" id="PS51186">
    <property type="entry name" value="GNAT"/>
    <property type="match status" value="1"/>
</dbReference>
<feature type="domain" description="N-acetyltransferase" evidence="1">
    <location>
        <begin position="9"/>
        <end position="167"/>
    </location>
</feature>
<dbReference type="RefSeq" id="WP_379878304.1">
    <property type="nucleotide sequence ID" value="NZ_JBHUIP010000016.1"/>
</dbReference>
<dbReference type="PANTHER" id="PTHR43792">
    <property type="entry name" value="GNAT FAMILY, PUTATIVE (AFU_ORTHOLOGUE AFUA_3G00765)-RELATED-RELATED"/>
    <property type="match status" value="1"/>
</dbReference>
<evidence type="ECO:0000259" key="1">
    <source>
        <dbReference type="PROSITE" id="PS51186"/>
    </source>
</evidence>
<comment type="caution">
    <text evidence="2">The sequence shown here is derived from an EMBL/GenBank/DDBJ whole genome shotgun (WGS) entry which is preliminary data.</text>
</comment>
<dbReference type="Gene3D" id="3.40.630.30">
    <property type="match status" value="1"/>
</dbReference>
<keyword evidence="2" id="KW-0012">Acyltransferase</keyword>
<dbReference type="EC" id="2.3.-.-" evidence="2"/>
<keyword evidence="3" id="KW-1185">Reference proteome</keyword>
<reference evidence="3" key="1">
    <citation type="journal article" date="2019" name="Int. J. Syst. Evol. Microbiol.">
        <title>The Global Catalogue of Microorganisms (GCM) 10K type strain sequencing project: providing services to taxonomists for standard genome sequencing and annotation.</title>
        <authorList>
            <consortium name="The Broad Institute Genomics Platform"/>
            <consortium name="The Broad Institute Genome Sequencing Center for Infectious Disease"/>
            <person name="Wu L."/>
            <person name="Ma J."/>
        </authorList>
    </citation>
    <scope>NUCLEOTIDE SEQUENCE [LARGE SCALE GENOMIC DNA]</scope>
    <source>
        <strain evidence="3">CGMCC 1.19062</strain>
    </source>
</reference>
<gene>
    <name evidence="2" type="ORF">ACFSM5_19675</name>
</gene>
<protein>
    <submittedName>
        <fullName evidence="2">GNAT family N-acetyltransferase</fullName>
        <ecNumber evidence="2">2.3.-.-</ecNumber>
    </submittedName>
</protein>
<dbReference type="InterPro" id="IPR000182">
    <property type="entry name" value="GNAT_dom"/>
</dbReference>
<name>A0ABW5DW70_9PROT</name>
<dbReference type="GO" id="GO:0016746">
    <property type="term" value="F:acyltransferase activity"/>
    <property type="evidence" value="ECO:0007669"/>
    <property type="project" value="UniProtKB-KW"/>
</dbReference>
<keyword evidence="2" id="KW-0808">Transferase</keyword>
<dbReference type="EMBL" id="JBHUIP010000016">
    <property type="protein sequence ID" value="MFD2265132.1"/>
    <property type="molecule type" value="Genomic_DNA"/>
</dbReference>
<dbReference type="InterPro" id="IPR016181">
    <property type="entry name" value="Acyl_CoA_acyltransferase"/>
</dbReference>